<proteinExistence type="predicted"/>
<dbReference type="EMBL" id="CP001736">
    <property type="protein sequence ID" value="ADB33620.1"/>
    <property type="molecule type" value="Genomic_DNA"/>
</dbReference>
<organism evidence="1 2">
    <name type="scientific">Kribbella flavida (strain DSM 17836 / JCM 10339 / NBRC 14399)</name>
    <dbReference type="NCBI Taxonomy" id="479435"/>
    <lineage>
        <taxon>Bacteria</taxon>
        <taxon>Bacillati</taxon>
        <taxon>Actinomycetota</taxon>
        <taxon>Actinomycetes</taxon>
        <taxon>Propionibacteriales</taxon>
        <taxon>Kribbellaceae</taxon>
        <taxon>Kribbella</taxon>
    </lineage>
</organism>
<protein>
    <submittedName>
        <fullName evidence="1">Uncharacterized protein</fullName>
    </submittedName>
</protein>
<dbReference type="eggNOG" id="ENOG502ZVPD">
    <property type="taxonomic scope" value="Bacteria"/>
</dbReference>
<sequence length="156" mass="16411">MSDNASLFIRSGEPAGVVARWLCGALGLERAAGAGDGEVGLRGRAVTVDDGWLGFIVRPNGYADVDPGPEDVQAMDGYPVEVDIRFGGRDDDVLKAEGKAAFERVVAVRPDLAVLLCHNLSLLVAAYLPGVGIKYFGPGTTPDAQDEGTWGPWVRG</sequence>
<reference evidence="2" key="1">
    <citation type="submission" date="2009-09" db="EMBL/GenBank/DDBJ databases">
        <title>The complete genome of Kribbella flavida DSM 17836.</title>
        <authorList>
            <consortium name="US DOE Joint Genome Institute (JGI-PGF)"/>
            <person name="Lucas S."/>
            <person name="Copeland A."/>
            <person name="Lapidus A."/>
            <person name="Glavina del Rio T."/>
            <person name="Dalin E."/>
            <person name="Tice H."/>
            <person name="Bruce D."/>
            <person name="Goodwin L."/>
            <person name="Pitluck S."/>
            <person name="Kyrpides N."/>
            <person name="Mavromatis K."/>
            <person name="Ivanova N."/>
            <person name="Saunders E."/>
            <person name="Brettin T."/>
            <person name="Detter J.C."/>
            <person name="Han C."/>
            <person name="Larimer F."/>
            <person name="Land M."/>
            <person name="Hauser L."/>
            <person name="Markowitz V."/>
            <person name="Cheng J.-F."/>
            <person name="Hugenholtz P."/>
            <person name="Woyke T."/>
            <person name="Wu D."/>
            <person name="Pukall R."/>
            <person name="Klenk H.-P."/>
            <person name="Eisen J.A."/>
        </authorList>
    </citation>
    <scope>NUCLEOTIDE SEQUENCE [LARGE SCALE GENOMIC DNA]</scope>
    <source>
        <strain evidence="2">DSM 17836 / JCM 10339 / NBRC 14399</strain>
    </source>
</reference>
<dbReference type="AlphaFoldDB" id="D2PY14"/>
<keyword evidence="2" id="KW-1185">Reference proteome</keyword>
<reference evidence="1 2" key="2">
    <citation type="journal article" date="2010" name="Stand. Genomic Sci.">
        <title>Complete genome sequence of Kribbella flavida type strain (IFO 14399).</title>
        <authorList>
            <person name="Pukall R."/>
            <person name="Lapidus A."/>
            <person name="Glavina Del Rio T."/>
            <person name="Copeland A."/>
            <person name="Tice H."/>
            <person name="Cheng J.-F."/>
            <person name="Lucas S."/>
            <person name="Chen F."/>
            <person name="Nolan M."/>
            <person name="LaButti K."/>
            <person name="Pati A."/>
            <person name="Ivanova N."/>
            <person name="Mavrommatis K."/>
            <person name="Mikhailova N."/>
            <person name="Pitluck S."/>
            <person name="Bruce D."/>
            <person name="Goodwin L."/>
            <person name="Land M."/>
            <person name="Hauser L."/>
            <person name="Chang Y.-J."/>
            <person name="Jeffries C.D."/>
            <person name="Chen A."/>
            <person name="Palaniappan K."/>
            <person name="Chain P."/>
            <person name="Rohde M."/>
            <person name="Goeker M."/>
            <person name="Bristow J."/>
            <person name="Eisen J.A."/>
            <person name="Markowitz V."/>
            <person name="Hugenholtz P."/>
            <person name="Kyrpides N.C."/>
            <person name="Klenk H.-P."/>
            <person name="Brettin T."/>
        </authorList>
    </citation>
    <scope>NUCLEOTIDE SEQUENCE [LARGE SCALE GENOMIC DNA]</scope>
    <source>
        <strain evidence="2">DSM 17836 / JCM 10339 / NBRC 14399</strain>
    </source>
</reference>
<gene>
    <name evidence="1" type="ordered locus">Kfla_4602</name>
</gene>
<dbReference type="KEGG" id="kfl:Kfla_4602"/>
<dbReference type="Proteomes" id="UP000007967">
    <property type="component" value="Chromosome"/>
</dbReference>
<evidence type="ECO:0000313" key="1">
    <source>
        <dbReference type="EMBL" id="ADB33620.1"/>
    </source>
</evidence>
<dbReference type="STRING" id="479435.Kfla_4602"/>
<name>D2PY14_KRIFD</name>
<dbReference type="HOGENOM" id="CLU_1684280_0_0_11"/>
<evidence type="ECO:0000313" key="2">
    <source>
        <dbReference type="Proteomes" id="UP000007967"/>
    </source>
</evidence>
<accession>D2PY14</accession>